<dbReference type="PANTHER" id="PTHR24303">
    <property type="entry name" value="HEME-BINDING MONOOXYGENASE FAMILY"/>
    <property type="match status" value="1"/>
</dbReference>
<dbReference type="PANTHER" id="PTHR24303:SF31">
    <property type="entry name" value="CYTOCHROME P450 307A1-RELATED"/>
    <property type="match status" value="1"/>
</dbReference>
<evidence type="ECO:0000256" key="6">
    <source>
        <dbReference type="PIRSR" id="PIRSR602401-1"/>
    </source>
</evidence>
<evidence type="ECO:0000256" key="5">
    <source>
        <dbReference type="ARBA" id="ARBA00023033"/>
    </source>
</evidence>
<dbReference type="GO" id="GO:0004497">
    <property type="term" value="F:monooxygenase activity"/>
    <property type="evidence" value="ECO:0007669"/>
    <property type="project" value="UniProtKB-KW"/>
</dbReference>
<evidence type="ECO:0000256" key="1">
    <source>
        <dbReference type="ARBA" id="ARBA00001971"/>
    </source>
</evidence>
<keyword evidence="9" id="KW-1185">Reference proteome</keyword>
<evidence type="ECO:0000256" key="3">
    <source>
        <dbReference type="ARBA" id="ARBA00023002"/>
    </source>
</evidence>
<keyword evidence="2 6" id="KW-0479">Metal-binding</keyword>
<proteinExistence type="inferred from homology"/>
<keyword evidence="3 7" id="KW-0560">Oxidoreductase</keyword>
<dbReference type="OrthoDB" id="2789670at2759"/>
<evidence type="ECO:0000313" key="9">
    <source>
        <dbReference type="Proteomes" id="UP000265663"/>
    </source>
</evidence>
<dbReference type="AlphaFoldDB" id="A0A3M7LVG7"/>
<dbReference type="PRINTS" id="PR00385">
    <property type="entry name" value="P450"/>
</dbReference>
<dbReference type="Proteomes" id="UP000265663">
    <property type="component" value="Unassembled WGS sequence"/>
</dbReference>
<dbReference type="InterPro" id="IPR036396">
    <property type="entry name" value="Cyt_P450_sf"/>
</dbReference>
<accession>A0A3M7LVG7</accession>
<dbReference type="EMBL" id="KE747806">
    <property type="protein sequence ID" value="RMZ66214.1"/>
    <property type="molecule type" value="Genomic_DNA"/>
</dbReference>
<dbReference type="GO" id="GO:0016705">
    <property type="term" value="F:oxidoreductase activity, acting on paired donors, with incorporation or reduction of molecular oxygen"/>
    <property type="evidence" value="ECO:0007669"/>
    <property type="project" value="InterPro"/>
</dbReference>
<keyword evidence="4 6" id="KW-0408">Iron</keyword>
<comment type="similarity">
    <text evidence="7">Belongs to the cytochrome P450 family.</text>
</comment>
<evidence type="ECO:0000313" key="8">
    <source>
        <dbReference type="EMBL" id="RMZ66214.1"/>
    </source>
</evidence>
<dbReference type="Pfam" id="PF00067">
    <property type="entry name" value="p450"/>
    <property type="match status" value="1"/>
</dbReference>
<feature type="binding site" description="axial binding residue" evidence="6">
    <location>
        <position position="417"/>
    </location>
    <ligand>
        <name>heme</name>
        <dbReference type="ChEBI" id="CHEBI:30413"/>
    </ligand>
    <ligandPart>
        <name>Fe</name>
        <dbReference type="ChEBI" id="CHEBI:18248"/>
    </ligandPart>
</feature>
<keyword evidence="6 7" id="KW-0349">Heme</keyword>
<sequence>MSYEYLMIVHPIRRNTNKTPIPTCPYKFPDGQGDIAKFLEGERNSEGWAKEHGHIYRIWSGRTPEIVLTRPEDIKQVFRDSNTHLKASNNNAGWLMGEVLGSCLGLVSGEEWQDIRLATAASFTHGEVVDRLEQVERLTMDHFAQLHCHGKLSDNVINPVQDLRMLPFWIVADHIYGPLDSHARLELEALIPLRESLFARVIQGGATRFAWSRILPTKTNSDLREFKQRWHEWNDAVAHKAQNSQPEAPIVTMFRAVRQGKISPESLYQTLDEMLFANLDVTMGAISWNLMFLAANPDTQDQIRDEITAARAAKDGKLWKEYLRSPSTLLAYSILESARLKPLAAFTVPQAAPIAHEIAGYCIPPRTNYIIDTYAINQRNAFWGEDTETYRPQRFLHHSKSDIRYQYWRFGFGPRQCLGKHLAEMMIRCLLVHLLENYKLSMRKDSRWEKNPDTWIMHPMTELRCERL</sequence>
<evidence type="ECO:0000256" key="4">
    <source>
        <dbReference type="ARBA" id="ARBA00023004"/>
    </source>
</evidence>
<dbReference type="Gene3D" id="1.10.630.10">
    <property type="entry name" value="Cytochrome P450"/>
    <property type="match status" value="1"/>
</dbReference>
<organism evidence="8 9">
    <name type="scientific">Pyrenophora seminiperda CCB06</name>
    <dbReference type="NCBI Taxonomy" id="1302712"/>
    <lineage>
        <taxon>Eukaryota</taxon>
        <taxon>Fungi</taxon>
        <taxon>Dikarya</taxon>
        <taxon>Ascomycota</taxon>
        <taxon>Pezizomycotina</taxon>
        <taxon>Dothideomycetes</taxon>
        <taxon>Pleosporomycetidae</taxon>
        <taxon>Pleosporales</taxon>
        <taxon>Pleosporineae</taxon>
        <taxon>Pleosporaceae</taxon>
        <taxon>Pyrenophora</taxon>
    </lineage>
</organism>
<dbReference type="GO" id="GO:0020037">
    <property type="term" value="F:heme binding"/>
    <property type="evidence" value="ECO:0007669"/>
    <property type="project" value="InterPro"/>
</dbReference>
<dbReference type="PROSITE" id="PS00086">
    <property type="entry name" value="CYTOCHROME_P450"/>
    <property type="match status" value="1"/>
</dbReference>
<comment type="cofactor">
    <cofactor evidence="1 6">
        <name>heme</name>
        <dbReference type="ChEBI" id="CHEBI:30413"/>
    </cofactor>
</comment>
<dbReference type="GO" id="GO:0005506">
    <property type="term" value="F:iron ion binding"/>
    <property type="evidence" value="ECO:0007669"/>
    <property type="project" value="InterPro"/>
</dbReference>
<dbReference type="CDD" id="cd20615">
    <property type="entry name" value="CYP_GliC-like"/>
    <property type="match status" value="1"/>
</dbReference>
<dbReference type="InterPro" id="IPR001128">
    <property type="entry name" value="Cyt_P450"/>
</dbReference>
<keyword evidence="5 7" id="KW-0503">Monooxygenase</keyword>
<name>A0A3M7LVG7_9PLEO</name>
<dbReference type="SUPFAM" id="SSF48264">
    <property type="entry name" value="Cytochrome P450"/>
    <property type="match status" value="1"/>
</dbReference>
<dbReference type="InterPro" id="IPR002401">
    <property type="entry name" value="Cyt_P450_E_grp-I"/>
</dbReference>
<dbReference type="PRINTS" id="PR00463">
    <property type="entry name" value="EP450I"/>
</dbReference>
<evidence type="ECO:0000256" key="2">
    <source>
        <dbReference type="ARBA" id="ARBA00022723"/>
    </source>
</evidence>
<gene>
    <name evidence="8" type="ORF">GMOD_00005297</name>
</gene>
<reference evidence="8 9" key="1">
    <citation type="journal article" date="2014" name="PLoS ONE">
        <title>De novo Genome Assembly of the Fungal Plant Pathogen Pyrenophora semeniperda.</title>
        <authorList>
            <person name="Soliai M.M."/>
            <person name="Meyer S.E."/>
            <person name="Udall J.A."/>
            <person name="Elzinga D.E."/>
            <person name="Hermansen R.A."/>
            <person name="Bodily P.M."/>
            <person name="Hart A.A."/>
            <person name="Coleman C.E."/>
        </authorList>
    </citation>
    <scope>NUCLEOTIDE SEQUENCE [LARGE SCALE GENOMIC DNA]</scope>
    <source>
        <strain evidence="8 9">CCB06</strain>
        <tissue evidence="8">Mycelium</tissue>
    </source>
</reference>
<protein>
    <submittedName>
        <fullName evidence="8">Cytochrome P450 monooxygenase</fullName>
    </submittedName>
</protein>
<evidence type="ECO:0000256" key="7">
    <source>
        <dbReference type="RuleBase" id="RU000461"/>
    </source>
</evidence>
<dbReference type="InterPro" id="IPR017972">
    <property type="entry name" value="Cyt_P450_CS"/>
</dbReference>